<evidence type="ECO:0000313" key="1">
    <source>
        <dbReference type="EMBL" id="WRP18836.1"/>
    </source>
</evidence>
<name>A0ABZ1C160_9FIRM</name>
<sequence>MPSIAIELDAHGDAVSVRSMTGERIPAEFVRFIWATYFPGGGQFAVVVTALDPTTEELANHMVLVCDGARTAATQLRELGIRLSKHYMQVERQLKERAMAPLSGLLGPADEPPAHALGAPRKWLIVRHAPMSLVVEADSHDTAMALAEAADPRAWESGEVSFEVRPLGG</sequence>
<protein>
    <submittedName>
        <fullName evidence="1">Uncharacterized protein</fullName>
    </submittedName>
</protein>
<proteinExistence type="predicted"/>
<reference evidence="1 2" key="1">
    <citation type="journal article" date="2024" name="Front. Microbiol.">
        <title>Novel thermophilic genera Geochorda gen. nov. and Carboxydochorda gen. nov. from the deep terrestrial subsurface reveal the ecophysiological diversity in the class Limnochordia.</title>
        <authorList>
            <person name="Karnachuk O.V."/>
            <person name="Lukina A.P."/>
            <person name="Avakyan M.R."/>
            <person name="Kadnikov V.V."/>
            <person name="Begmatov S."/>
            <person name="Beletsky A.V."/>
            <person name="Vlasova K.G."/>
            <person name="Novikov A.A."/>
            <person name="Shcherbakova V.A."/>
            <person name="Mardanov A.V."/>
            <person name="Ravin N.V."/>
        </authorList>
    </citation>
    <scope>NUCLEOTIDE SEQUENCE [LARGE SCALE GENOMIC DNA]</scope>
    <source>
        <strain evidence="1 2">L945</strain>
    </source>
</reference>
<gene>
    <name evidence="1" type="ORF">U7230_07550</name>
</gene>
<dbReference type="Proteomes" id="UP001332192">
    <property type="component" value="Chromosome"/>
</dbReference>
<keyword evidence="2" id="KW-1185">Reference proteome</keyword>
<dbReference type="EMBL" id="CP141615">
    <property type="protein sequence ID" value="WRP18836.1"/>
    <property type="molecule type" value="Genomic_DNA"/>
</dbReference>
<organism evidence="1 2">
    <name type="scientific">Carboxydichorda subterranea</name>
    <dbReference type="NCBI Taxonomy" id="3109565"/>
    <lineage>
        <taxon>Bacteria</taxon>
        <taxon>Bacillati</taxon>
        <taxon>Bacillota</taxon>
        <taxon>Limnochordia</taxon>
        <taxon>Limnochordales</taxon>
        <taxon>Geochordaceae</taxon>
        <taxon>Carboxydichorda</taxon>
    </lineage>
</organism>
<evidence type="ECO:0000313" key="2">
    <source>
        <dbReference type="Proteomes" id="UP001332192"/>
    </source>
</evidence>
<dbReference type="RefSeq" id="WP_324718106.1">
    <property type="nucleotide sequence ID" value="NZ_CP141615.1"/>
</dbReference>
<accession>A0ABZ1C160</accession>